<gene>
    <name evidence="1" type="ORF">IAD41_07630</name>
</gene>
<accession>A0A9D1FWX2</accession>
<dbReference type="GO" id="GO:0090313">
    <property type="term" value="P:regulation of protein targeting to membrane"/>
    <property type="evidence" value="ECO:0007669"/>
    <property type="project" value="TreeGrafter"/>
</dbReference>
<reference evidence="1" key="1">
    <citation type="submission" date="2020-10" db="EMBL/GenBank/DDBJ databases">
        <authorList>
            <person name="Gilroy R."/>
        </authorList>
    </citation>
    <scope>NUCLEOTIDE SEQUENCE</scope>
    <source>
        <strain evidence="1">CHK152-2994</strain>
    </source>
</reference>
<dbReference type="PANTHER" id="PTHR30441:SF8">
    <property type="entry name" value="DUF748 DOMAIN-CONTAINING PROTEIN"/>
    <property type="match status" value="1"/>
</dbReference>
<dbReference type="EMBL" id="DVJO01000167">
    <property type="protein sequence ID" value="HIS83458.1"/>
    <property type="molecule type" value="Genomic_DNA"/>
</dbReference>
<reference evidence="1" key="2">
    <citation type="journal article" date="2021" name="PeerJ">
        <title>Extensive microbial diversity within the chicken gut microbiome revealed by metagenomics and culture.</title>
        <authorList>
            <person name="Gilroy R."/>
            <person name="Ravi A."/>
            <person name="Getino M."/>
            <person name="Pursley I."/>
            <person name="Horton D.L."/>
            <person name="Alikhan N.F."/>
            <person name="Baker D."/>
            <person name="Gharbi K."/>
            <person name="Hall N."/>
            <person name="Watson M."/>
            <person name="Adriaenssens E.M."/>
            <person name="Foster-Nyarko E."/>
            <person name="Jarju S."/>
            <person name="Secka A."/>
            <person name="Antonio M."/>
            <person name="Oren A."/>
            <person name="Chaudhuri R.R."/>
            <person name="La Ragione R."/>
            <person name="Hildebrand F."/>
            <person name="Pallen M.J."/>
        </authorList>
    </citation>
    <scope>NUCLEOTIDE SEQUENCE</scope>
    <source>
        <strain evidence="1">CHK152-2994</strain>
    </source>
</reference>
<name>A0A9D1FWX2_9BACT</name>
<dbReference type="GO" id="GO:0005886">
    <property type="term" value="C:plasma membrane"/>
    <property type="evidence" value="ECO:0007669"/>
    <property type="project" value="TreeGrafter"/>
</dbReference>
<evidence type="ECO:0000313" key="2">
    <source>
        <dbReference type="Proteomes" id="UP000824139"/>
    </source>
</evidence>
<evidence type="ECO:0000313" key="1">
    <source>
        <dbReference type="EMBL" id="HIS83458.1"/>
    </source>
</evidence>
<sequence>MKIDKKVKLLIAGTITAAFLAAAPFVLYLEVLPHAVASPKTTAYVSKVLKKHAGVDLVVKNARLDTSLTPVLGFNVAKVSLSKDKKEVFNLENFGIELSLSEIFKKRIIINQLGADYIFADIDALSSLMPAAEKGPDKKTEFDWDIDLFSAKMFVKECLFTYKANDTSIRLRGKDFEINNQDAKNYIHFKFFTEFEKNNKKVIIAAADRDTIYIENHKINVDNFAFFINRSKITVNAYADNKKQYYLEAAANNFNIKDIIEIIESNLIINNGSEMLAGFKDLNGSFNSKIVIANNKIDGKVTLNNFSCKLIPLNNLPLKLNSGMALINNKDIILKDVVGYYGSGKENSLNIYGGIYDYFKTAKTVITTDATVTNEFAAQYLSKVVGYPFSIIGKGGARIVFEALGTKMDLTFLCKLAKGSDFLVDGASLSPASYDRAAKAVMHFEGDNINIETIDYYIAEVIDKGSKLQPILTLDGNVRITDGFIRDLGFNIPKPLPSEFLNIFMQQKVFRKGTIAGNLRYINMGAVPKIKGDMTLKDIRIPAQRLFIKEAKLQTNKDSIILSSNGRYRRTSYDVSGNLLNEIKLPIVVNSIKLKIDELDIEKIMASFNRQYASTEINKAAFTSVKDMDDDDDSDVVAFNPGMLIIKECIFNVVKGSYKGIDFANLVSNLSLDKNGVLKVESNKFDIAEGISSAKIVCDLKKHLYSVRLGIKDVNSDIMATSLLALEREISGKASGLIELNTDDSMKLNGSIKFAIKNGTIQKIGLVEYVLKFTALFRNPLAMISPATFMDLVNVPEGKFEKISGELFMKDNVVERMKIQSSAAQLSSLIVGRFDLESRDASLRIYTKMSNRNKGFAGALRNISLNSLANRVPLSGRNDSNYYAAELSLLPEIDADEKDCQVFLIKADGDVEHNNFLSSLKRIK</sequence>
<comment type="caution">
    <text evidence="1">The sequence shown here is derived from an EMBL/GenBank/DDBJ whole genome shotgun (WGS) entry which is preliminary data.</text>
</comment>
<dbReference type="InterPro" id="IPR052894">
    <property type="entry name" value="AsmA-related"/>
</dbReference>
<dbReference type="Proteomes" id="UP000824139">
    <property type="component" value="Unassembled WGS sequence"/>
</dbReference>
<dbReference type="AlphaFoldDB" id="A0A9D1FWX2"/>
<protein>
    <recommendedName>
        <fullName evidence="3">AsmA-like C-terminal domain-containing protein</fullName>
    </recommendedName>
</protein>
<dbReference type="PANTHER" id="PTHR30441">
    <property type="entry name" value="DUF748 DOMAIN-CONTAINING PROTEIN"/>
    <property type="match status" value="1"/>
</dbReference>
<proteinExistence type="predicted"/>
<evidence type="ECO:0008006" key="3">
    <source>
        <dbReference type="Google" id="ProtNLM"/>
    </source>
</evidence>
<organism evidence="1 2">
    <name type="scientific">Candidatus Scatenecus faecavium</name>
    <dbReference type="NCBI Taxonomy" id="2840915"/>
    <lineage>
        <taxon>Bacteria</taxon>
        <taxon>Candidatus Scatenecus</taxon>
    </lineage>
</organism>